<dbReference type="EMBL" id="AZIL01000835">
    <property type="protein sequence ID" value="EWM25735.1"/>
    <property type="molecule type" value="Genomic_DNA"/>
</dbReference>
<dbReference type="OrthoDB" id="74448at2759"/>
<keyword evidence="5" id="KW-0175">Coiled coil</keyword>
<dbReference type="InterPro" id="IPR013083">
    <property type="entry name" value="Znf_RING/FYVE/PHD"/>
</dbReference>
<gene>
    <name evidence="8" type="ORF">Naga_100087g18</name>
</gene>
<evidence type="ECO:0000259" key="7">
    <source>
        <dbReference type="PROSITE" id="PS50089"/>
    </source>
</evidence>
<feature type="coiled-coil region" evidence="5">
    <location>
        <begin position="190"/>
        <end position="218"/>
    </location>
</feature>
<protein>
    <recommendedName>
        <fullName evidence="7">RING-type domain-containing protein</fullName>
    </recommendedName>
</protein>
<dbReference type="InterPro" id="IPR017907">
    <property type="entry name" value="Znf_RING_CS"/>
</dbReference>
<dbReference type="SUPFAM" id="SSF49599">
    <property type="entry name" value="TRAF domain-like"/>
    <property type="match status" value="1"/>
</dbReference>
<feature type="domain" description="RING-type" evidence="7">
    <location>
        <begin position="233"/>
        <end position="267"/>
    </location>
</feature>
<evidence type="ECO:0000256" key="4">
    <source>
        <dbReference type="PROSITE-ProRule" id="PRU00175"/>
    </source>
</evidence>
<evidence type="ECO:0000313" key="9">
    <source>
        <dbReference type="Proteomes" id="UP000019335"/>
    </source>
</evidence>
<reference evidence="8 9" key="1">
    <citation type="journal article" date="2014" name="Mol. Plant">
        <title>Chromosome Scale Genome Assembly and Transcriptome Profiling of Nannochloropsis gaditana in Nitrogen Depletion.</title>
        <authorList>
            <person name="Corteggiani Carpinelli E."/>
            <person name="Telatin A."/>
            <person name="Vitulo N."/>
            <person name="Forcato C."/>
            <person name="D'Angelo M."/>
            <person name="Schiavon R."/>
            <person name="Vezzi A."/>
            <person name="Giacometti G.M."/>
            <person name="Morosinotto T."/>
            <person name="Valle G."/>
        </authorList>
    </citation>
    <scope>NUCLEOTIDE SEQUENCE [LARGE SCALE GENOMIC DNA]</scope>
    <source>
        <strain evidence="8 9">B-31</strain>
    </source>
</reference>
<proteinExistence type="predicted"/>
<dbReference type="InterPro" id="IPR001841">
    <property type="entry name" value="Znf_RING"/>
</dbReference>
<evidence type="ECO:0000256" key="3">
    <source>
        <dbReference type="ARBA" id="ARBA00022833"/>
    </source>
</evidence>
<evidence type="ECO:0000313" key="8">
    <source>
        <dbReference type="EMBL" id="EWM25735.1"/>
    </source>
</evidence>
<dbReference type="Proteomes" id="UP000019335">
    <property type="component" value="Chromosome 10"/>
</dbReference>
<comment type="caution">
    <text evidence="8">The sequence shown here is derived from an EMBL/GenBank/DDBJ whole genome shotgun (WGS) entry which is preliminary data.</text>
</comment>
<accession>W7TFE4</accession>
<evidence type="ECO:0000256" key="1">
    <source>
        <dbReference type="ARBA" id="ARBA00022723"/>
    </source>
</evidence>
<dbReference type="SMART" id="SM00184">
    <property type="entry name" value="RING"/>
    <property type="match status" value="1"/>
</dbReference>
<keyword evidence="1" id="KW-0479">Metal-binding</keyword>
<dbReference type="Pfam" id="PF13920">
    <property type="entry name" value="zf-C3HC4_3"/>
    <property type="match status" value="1"/>
</dbReference>
<dbReference type="PROSITE" id="PS50089">
    <property type="entry name" value="ZF_RING_2"/>
    <property type="match status" value="1"/>
</dbReference>
<dbReference type="PROSITE" id="PS00518">
    <property type="entry name" value="ZF_RING_1"/>
    <property type="match status" value="1"/>
</dbReference>
<keyword evidence="3" id="KW-0862">Zinc</keyword>
<dbReference type="SUPFAM" id="SSF57850">
    <property type="entry name" value="RING/U-box"/>
    <property type="match status" value="1"/>
</dbReference>
<dbReference type="AlphaFoldDB" id="W7TFE4"/>
<evidence type="ECO:0000256" key="6">
    <source>
        <dbReference type="SAM" id="MobiDB-lite"/>
    </source>
</evidence>
<feature type="region of interest" description="Disordered" evidence="6">
    <location>
        <begin position="142"/>
        <end position="165"/>
    </location>
</feature>
<keyword evidence="9" id="KW-1185">Reference proteome</keyword>
<name>W7TFE4_9STRA</name>
<dbReference type="GO" id="GO:0008270">
    <property type="term" value="F:zinc ion binding"/>
    <property type="evidence" value="ECO:0007669"/>
    <property type="project" value="UniProtKB-KW"/>
</dbReference>
<keyword evidence="2 4" id="KW-0863">Zinc-finger</keyword>
<organism evidence="8 9">
    <name type="scientific">Nannochloropsis gaditana</name>
    <dbReference type="NCBI Taxonomy" id="72520"/>
    <lineage>
        <taxon>Eukaryota</taxon>
        <taxon>Sar</taxon>
        <taxon>Stramenopiles</taxon>
        <taxon>Ochrophyta</taxon>
        <taxon>Eustigmatophyceae</taxon>
        <taxon>Eustigmatales</taxon>
        <taxon>Monodopsidaceae</taxon>
        <taxon>Nannochloropsis</taxon>
    </lineage>
</organism>
<evidence type="ECO:0000256" key="2">
    <source>
        <dbReference type="ARBA" id="ARBA00022771"/>
    </source>
</evidence>
<evidence type="ECO:0000256" key="5">
    <source>
        <dbReference type="SAM" id="Coils"/>
    </source>
</evidence>
<sequence>MIRLRVKSLSELREKHQAGDYVSGTVFSTPEGSFTISLYPTGDKLSNPGFIGVYLTCLSLKNPALRGIRVGATWNLLSEEGVLITSRHEKLTPILLTPDPGDDPQLGKGRGYTNFYRPPPDLETFTLTCDFVVREVVREDAGGGLGPGNKGGEGGMEGGARRGGGGGALMMEGSVDGLLATVRRVHERELERSRRARVLAVEELVELTQEDLLKLQENLAGALTKKCEMDRHCSICLERQKDHVCVPCGHRYCGPCIAQVDRCAECRERISQKLKCNGWLCGQSETFQNIRAHIRVSDGVEAQNGKSRGTWKVKEASAQKGVTASRQGWHEARRLGFVHRVVCVCLAKRGVWRPREVLLGRGGGTQDDLNVFQAQVGAKEHQVPARPPRYGERLEMERAQVLSRPDKLIKEIDGPCELPPFPSHAGRQEAYLWRSFK</sequence>
<dbReference type="Gene3D" id="3.30.40.10">
    <property type="entry name" value="Zinc/RING finger domain, C3HC4 (zinc finger)"/>
    <property type="match status" value="1"/>
</dbReference>